<evidence type="ECO:0000256" key="5">
    <source>
        <dbReference type="ARBA" id="ARBA00022490"/>
    </source>
</evidence>
<dbReference type="SUPFAM" id="SSF63737">
    <property type="entry name" value="Leukotriene A4 hydrolase N-terminal domain"/>
    <property type="match status" value="1"/>
</dbReference>
<dbReference type="InterPro" id="IPR042097">
    <property type="entry name" value="Aminopeptidase_N-like_N_sf"/>
</dbReference>
<evidence type="ECO:0000256" key="14">
    <source>
        <dbReference type="PIRSR" id="PIRSR634016-4"/>
    </source>
</evidence>
<comment type="catalytic activity">
    <reaction evidence="11">
        <text>Release of an N-terminal amino acid, preferentially alanine, from a wide range of peptides, amides and arylamides.</text>
        <dbReference type="EC" id="3.4.11.14"/>
    </reaction>
</comment>
<evidence type="ECO:0000256" key="9">
    <source>
        <dbReference type="ARBA" id="ARBA00022833"/>
    </source>
</evidence>
<evidence type="ECO:0000259" key="17">
    <source>
        <dbReference type="Pfam" id="PF11838"/>
    </source>
</evidence>
<evidence type="ECO:0000256" key="12">
    <source>
        <dbReference type="PIRSR" id="PIRSR634016-1"/>
    </source>
</evidence>
<dbReference type="SUPFAM" id="SSF55486">
    <property type="entry name" value="Metalloproteases ('zincins'), catalytic domain"/>
    <property type="match status" value="1"/>
</dbReference>
<sequence length="865" mass="96844">MSGEQVSGRLPMFVTPLNYEIELKPDLEQRTFDGRSTISVKVLKSTQVVELNALDLQISSVCYVSKEGKELKAGSVTTSKESRRATVKFDVPLTPGEGRLDFVFSGELNSKLVGFHIVKYKGQDGEEKCGAVSQFEPTDARRAFPCWDEPSIKATFDISLVVPKGLTALSNTNVISDTEVVGDPTLHKVAFSTTPKMSTYLVCFVVGEYDYIEATSSDGVLVRVYSPCGKAEQGNFALEVATKALPFYKSYFNIAYPLPKLDLVAVPDLAAGAMENWGLVTYRESCLLVDSQNTSAERKQRISLVVAHELAHQWFGNLVTMEWWTNLWLNEGFASFIEYLCVDHLFPEFDIWTQFVTATYSQALELDALDNSHPIEVPVHHPSEIDEIFDDISYNKGASVIRMLHNYIGDQNFRKGMHLYLTKHLYSNTTTEDLWHSLSEACSMPVEAIMDTWVKQKGYPVISVSSRQDGDNRILSLTQEKFSADRRSSKDGSLWMVPISIVTSKDPTAVAKQILLESSSTDVVLEGVSSTEWVKLNLGTVGCYRTHYSPEMLSQLIPAVKNKELLPLDRFGLLHDMVALVQSGRKSTVEVLSLMKAYTDEENYIVWSSINSCLSKLNQLLSYTDFQPLFHAYGRQLLGAIFSKVGWDSKPGEGHLETLLRSTVIGRLARFKDEAVLTEAKKRLEAHIAGTAIIPADIRSVVYQAAASTADRKLYDALLKLYRSTDLQEERNRIAGGLAAFTDPELIQATLEFALSSEVKTQDAVFVIISCVATPISRDMAWRFLQSNKDHVCDRFSGFLITRLVKQVTEDFVSEEMAVEVKSFFSQNPFPGTERTVQQSLESIRLNASWLARDTEAIRQYLLKH</sequence>
<keyword evidence="6 15" id="KW-0645">Protease</keyword>
<dbReference type="Pfam" id="PF11838">
    <property type="entry name" value="ERAP1_C"/>
    <property type="match status" value="1"/>
</dbReference>
<dbReference type="Pfam" id="PF01433">
    <property type="entry name" value="Peptidase_M1"/>
    <property type="match status" value="1"/>
</dbReference>
<dbReference type="AlphaFoldDB" id="A0A0K8RGN0"/>
<dbReference type="GO" id="GO:0042277">
    <property type="term" value="F:peptide binding"/>
    <property type="evidence" value="ECO:0007669"/>
    <property type="project" value="TreeGrafter"/>
</dbReference>
<evidence type="ECO:0000256" key="4">
    <source>
        <dbReference type="ARBA" id="ARBA00022438"/>
    </source>
</evidence>
<feature type="binding site" evidence="13">
    <location>
        <position position="331"/>
    </location>
    <ligand>
        <name>Zn(2+)</name>
        <dbReference type="ChEBI" id="CHEBI:29105"/>
        <note>catalytic</note>
    </ligand>
</feature>
<dbReference type="GO" id="GO:0043171">
    <property type="term" value="P:peptide catabolic process"/>
    <property type="evidence" value="ECO:0007669"/>
    <property type="project" value="TreeGrafter"/>
</dbReference>
<feature type="binding site" evidence="13">
    <location>
        <position position="308"/>
    </location>
    <ligand>
        <name>Zn(2+)</name>
        <dbReference type="ChEBI" id="CHEBI:29105"/>
        <note>catalytic</note>
    </ligand>
</feature>
<dbReference type="FunFam" id="1.10.390.10:FF:000001">
    <property type="entry name" value="Aminopeptidase"/>
    <property type="match status" value="1"/>
</dbReference>
<evidence type="ECO:0000256" key="10">
    <source>
        <dbReference type="ARBA" id="ARBA00023049"/>
    </source>
</evidence>
<dbReference type="GO" id="GO:0005615">
    <property type="term" value="C:extracellular space"/>
    <property type="evidence" value="ECO:0007669"/>
    <property type="project" value="TreeGrafter"/>
</dbReference>
<dbReference type="FunFam" id="2.60.40.1910:FF:000002">
    <property type="entry name" value="Aminopeptidase"/>
    <property type="match status" value="1"/>
</dbReference>
<accession>A0A0K8RGN0</accession>
<dbReference type="PRINTS" id="PR00756">
    <property type="entry name" value="ALADIPTASE"/>
</dbReference>
<dbReference type="GO" id="GO:0016285">
    <property type="term" value="F:alanyl aminopeptidase activity"/>
    <property type="evidence" value="ECO:0007669"/>
    <property type="project" value="UniProtKB-EC"/>
</dbReference>
<dbReference type="InterPro" id="IPR027268">
    <property type="entry name" value="Peptidase_M4/M1_CTD_sf"/>
</dbReference>
<comment type="similarity">
    <text evidence="3 15">Belongs to the peptidase M1 family.</text>
</comment>
<keyword evidence="4 15" id="KW-0031">Aminopeptidase</keyword>
<evidence type="ECO:0000256" key="15">
    <source>
        <dbReference type="RuleBase" id="RU364040"/>
    </source>
</evidence>
<dbReference type="InterPro" id="IPR014782">
    <property type="entry name" value="Peptidase_M1_dom"/>
</dbReference>
<feature type="domain" description="Peptidase M1 membrane alanine aminopeptidase" evidence="16">
    <location>
        <begin position="236"/>
        <end position="453"/>
    </location>
</feature>
<dbReference type="Gene3D" id="2.60.40.1730">
    <property type="entry name" value="tricorn interacting facor f3 domain"/>
    <property type="match status" value="1"/>
</dbReference>
<keyword evidence="7 13" id="KW-0479">Metal-binding</keyword>
<proteinExistence type="evidence at transcript level"/>
<evidence type="ECO:0000313" key="19">
    <source>
        <dbReference type="EMBL" id="JAA70023.1"/>
    </source>
</evidence>
<feature type="binding site" evidence="13">
    <location>
        <position position="312"/>
    </location>
    <ligand>
        <name>Zn(2+)</name>
        <dbReference type="ChEBI" id="CHEBI:29105"/>
        <note>catalytic</note>
    </ligand>
</feature>
<dbReference type="Gene3D" id="2.60.40.1910">
    <property type="match status" value="1"/>
</dbReference>
<dbReference type="InterPro" id="IPR050344">
    <property type="entry name" value="Peptidase_M1_aminopeptidases"/>
</dbReference>
<keyword evidence="8 15" id="KW-0378">Hydrolase</keyword>
<keyword evidence="10 15" id="KW-0482">Metalloprotease</keyword>
<dbReference type="EC" id="3.4.11.-" evidence="15"/>
<reference evidence="19" key="1">
    <citation type="submission" date="2012-12" db="EMBL/GenBank/DDBJ databases">
        <title>Identification and characterization of a phenylalanine ammonia-lyase gene family in Isatis indigotica Fort.</title>
        <authorList>
            <person name="Liu Q."/>
            <person name="Chen J."/>
            <person name="Zhou X."/>
            <person name="Di P."/>
            <person name="Xiao Y."/>
            <person name="Xuan H."/>
            <person name="Zhang L."/>
            <person name="Chen W."/>
        </authorList>
    </citation>
    <scope>NUCLEOTIDE SEQUENCE</scope>
    <source>
        <tissue evidence="19">Salivary gland</tissue>
    </source>
</reference>
<feature type="domain" description="ERAP1-like C-terminal" evidence="17">
    <location>
        <begin position="533"/>
        <end position="845"/>
    </location>
</feature>
<dbReference type="GO" id="GO:0070006">
    <property type="term" value="F:metalloaminopeptidase activity"/>
    <property type="evidence" value="ECO:0007669"/>
    <property type="project" value="TreeGrafter"/>
</dbReference>
<dbReference type="EMBL" id="GADI01003785">
    <property type="protein sequence ID" value="JAA70023.1"/>
    <property type="molecule type" value="mRNA"/>
</dbReference>
<feature type="site" description="Transition state stabilizer" evidence="14">
    <location>
        <position position="394"/>
    </location>
</feature>
<evidence type="ECO:0000256" key="11">
    <source>
        <dbReference type="ARBA" id="ARBA00052895"/>
    </source>
</evidence>
<evidence type="ECO:0000256" key="7">
    <source>
        <dbReference type="ARBA" id="ARBA00022723"/>
    </source>
</evidence>
<dbReference type="GO" id="GO:0005886">
    <property type="term" value="C:plasma membrane"/>
    <property type="evidence" value="ECO:0007669"/>
    <property type="project" value="UniProtKB-SubCell"/>
</dbReference>
<evidence type="ECO:0000256" key="8">
    <source>
        <dbReference type="ARBA" id="ARBA00022801"/>
    </source>
</evidence>
<dbReference type="PANTHER" id="PTHR11533">
    <property type="entry name" value="PROTEASE M1 ZINC METALLOPROTEASE"/>
    <property type="match status" value="1"/>
</dbReference>
<dbReference type="InterPro" id="IPR034016">
    <property type="entry name" value="M1_APN-typ"/>
</dbReference>
<organism evidence="19">
    <name type="scientific">Ixodes ricinus</name>
    <name type="common">Common tick</name>
    <name type="synonym">Acarus ricinus</name>
    <dbReference type="NCBI Taxonomy" id="34613"/>
    <lineage>
        <taxon>Eukaryota</taxon>
        <taxon>Metazoa</taxon>
        <taxon>Ecdysozoa</taxon>
        <taxon>Arthropoda</taxon>
        <taxon>Chelicerata</taxon>
        <taxon>Arachnida</taxon>
        <taxon>Acari</taxon>
        <taxon>Parasitiformes</taxon>
        <taxon>Ixodida</taxon>
        <taxon>Ixodoidea</taxon>
        <taxon>Ixodidae</taxon>
        <taxon>Ixodinae</taxon>
        <taxon>Ixodes</taxon>
    </lineage>
</organism>
<protein>
    <recommendedName>
        <fullName evidence="15">Aminopeptidase</fullName>
        <ecNumber evidence="15">3.4.11.-</ecNumber>
    </recommendedName>
</protein>
<dbReference type="InterPro" id="IPR001930">
    <property type="entry name" value="Peptidase_M1"/>
</dbReference>
<evidence type="ECO:0000259" key="16">
    <source>
        <dbReference type="Pfam" id="PF01433"/>
    </source>
</evidence>
<dbReference type="FunFam" id="1.25.50.20:FF:000002">
    <property type="entry name" value="Aminopeptidase"/>
    <property type="match status" value="1"/>
</dbReference>
<dbReference type="InterPro" id="IPR045357">
    <property type="entry name" value="Aminopeptidase_N-like_N"/>
</dbReference>
<evidence type="ECO:0000256" key="1">
    <source>
        <dbReference type="ARBA" id="ARBA00004496"/>
    </source>
</evidence>
<feature type="active site" description="Proton acceptor" evidence="12">
    <location>
        <position position="309"/>
    </location>
</feature>
<name>A0A0K8RGN0_IXORI</name>
<dbReference type="CDD" id="cd09601">
    <property type="entry name" value="M1_APN-Q_like"/>
    <property type="match status" value="1"/>
</dbReference>
<dbReference type="Gene3D" id="1.10.390.10">
    <property type="entry name" value="Neutral Protease Domain 2"/>
    <property type="match status" value="1"/>
</dbReference>
<dbReference type="GO" id="GO:0006508">
    <property type="term" value="P:proteolysis"/>
    <property type="evidence" value="ECO:0007669"/>
    <property type="project" value="UniProtKB-KW"/>
</dbReference>
<dbReference type="PANTHER" id="PTHR11533:SF174">
    <property type="entry name" value="PUROMYCIN-SENSITIVE AMINOPEPTIDASE-RELATED"/>
    <property type="match status" value="1"/>
</dbReference>
<evidence type="ECO:0000259" key="18">
    <source>
        <dbReference type="Pfam" id="PF17900"/>
    </source>
</evidence>
<dbReference type="GO" id="GO:0005737">
    <property type="term" value="C:cytoplasm"/>
    <property type="evidence" value="ECO:0007669"/>
    <property type="project" value="UniProtKB-SubCell"/>
</dbReference>
<evidence type="ECO:0000256" key="2">
    <source>
        <dbReference type="ARBA" id="ARBA00004609"/>
    </source>
</evidence>
<keyword evidence="5" id="KW-0963">Cytoplasm</keyword>
<dbReference type="GO" id="GO:0008270">
    <property type="term" value="F:zinc ion binding"/>
    <property type="evidence" value="ECO:0007669"/>
    <property type="project" value="UniProtKB-UniRule"/>
</dbReference>
<comment type="subcellular location">
    <subcellularLocation>
        <location evidence="2">Cell membrane</location>
        <topology evidence="2">Lipid-anchor</topology>
        <topology evidence="2">GPI-anchor</topology>
    </subcellularLocation>
    <subcellularLocation>
        <location evidence="1">Cytoplasm</location>
    </subcellularLocation>
</comment>
<dbReference type="Gene3D" id="1.25.50.20">
    <property type="match status" value="1"/>
</dbReference>
<feature type="domain" description="Aminopeptidase N-like N-terminal" evidence="18">
    <location>
        <begin position="16"/>
        <end position="201"/>
    </location>
</feature>
<evidence type="ECO:0000256" key="3">
    <source>
        <dbReference type="ARBA" id="ARBA00010136"/>
    </source>
</evidence>
<evidence type="ECO:0000256" key="6">
    <source>
        <dbReference type="ARBA" id="ARBA00022670"/>
    </source>
</evidence>
<dbReference type="Pfam" id="PF17900">
    <property type="entry name" value="Peptidase_M1_N"/>
    <property type="match status" value="1"/>
</dbReference>
<keyword evidence="9 13" id="KW-0862">Zinc</keyword>
<dbReference type="FunFam" id="2.60.40.1730:FF:000002">
    <property type="entry name" value="Aminopeptidase"/>
    <property type="match status" value="1"/>
</dbReference>
<evidence type="ECO:0000256" key="13">
    <source>
        <dbReference type="PIRSR" id="PIRSR634016-3"/>
    </source>
</evidence>
<comment type="cofactor">
    <cofactor evidence="13 15">
        <name>Zn(2+)</name>
        <dbReference type="ChEBI" id="CHEBI:29105"/>
    </cofactor>
    <text evidence="13 15">Binds 1 zinc ion per subunit.</text>
</comment>
<dbReference type="InterPro" id="IPR024571">
    <property type="entry name" value="ERAP1-like_C_dom"/>
</dbReference>